<proteinExistence type="inferred from homology"/>
<dbReference type="Proteomes" id="UP001174677">
    <property type="component" value="Chromosome 9"/>
</dbReference>
<keyword evidence="4 8" id="KW-0812">Transmembrane</keyword>
<evidence type="ECO:0000256" key="1">
    <source>
        <dbReference type="ARBA" id="ARBA00004167"/>
    </source>
</evidence>
<evidence type="ECO:0000256" key="5">
    <source>
        <dbReference type="ARBA" id="ARBA00022970"/>
    </source>
</evidence>
<dbReference type="PANTHER" id="PTHR33228:SF76">
    <property type="entry name" value="PROTEIN GLUTAMINE DUMPER 7"/>
    <property type="match status" value="1"/>
</dbReference>
<organism evidence="9 10">
    <name type="scientific">Hevea brasiliensis</name>
    <name type="common">Para rubber tree</name>
    <name type="synonym">Siphonia brasiliensis</name>
    <dbReference type="NCBI Taxonomy" id="3981"/>
    <lineage>
        <taxon>Eukaryota</taxon>
        <taxon>Viridiplantae</taxon>
        <taxon>Streptophyta</taxon>
        <taxon>Embryophyta</taxon>
        <taxon>Tracheophyta</taxon>
        <taxon>Spermatophyta</taxon>
        <taxon>Magnoliopsida</taxon>
        <taxon>eudicotyledons</taxon>
        <taxon>Gunneridae</taxon>
        <taxon>Pentapetalae</taxon>
        <taxon>rosids</taxon>
        <taxon>fabids</taxon>
        <taxon>Malpighiales</taxon>
        <taxon>Euphorbiaceae</taxon>
        <taxon>Crotonoideae</taxon>
        <taxon>Micrandreae</taxon>
        <taxon>Hevea</taxon>
    </lineage>
</organism>
<protein>
    <submittedName>
        <fullName evidence="9">Uncharacterized protein</fullName>
    </submittedName>
</protein>
<keyword evidence="5" id="KW-0029">Amino-acid transport</keyword>
<reference evidence="9" key="1">
    <citation type="journal article" date="2023" name="Plant Biotechnol. J.">
        <title>Chromosome-level wild Hevea brasiliensis genome provides new tools for genomic-assisted breeding and valuable loci to elevate rubber yield.</title>
        <authorList>
            <person name="Cheng H."/>
            <person name="Song X."/>
            <person name="Hu Y."/>
            <person name="Wu T."/>
            <person name="Yang Q."/>
            <person name="An Z."/>
            <person name="Feng S."/>
            <person name="Deng Z."/>
            <person name="Wu W."/>
            <person name="Zeng X."/>
            <person name="Tu M."/>
            <person name="Wang X."/>
            <person name="Huang H."/>
        </authorList>
    </citation>
    <scope>NUCLEOTIDE SEQUENCE</scope>
    <source>
        <strain evidence="9">MT/VB/25A 57/8</strain>
    </source>
</reference>
<feature type="transmembrane region" description="Helical" evidence="8">
    <location>
        <begin position="25"/>
        <end position="46"/>
    </location>
</feature>
<dbReference type="EMBL" id="JARPOI010000009">
    <property type="protein sequence ID" value="KAJ9173119.1"/>
    <property type="molecule type" value="Genomic_DNA"/>
</dbReference>
<evidence type="ECO:0000256" key="4">
    <source>
        <dbReference type="ARBA" id="ARBA00022692"/>
    </source>
</evidence>
<gene>
    <name evidence="9" type="ORF">P3X46_016285</name>
</gene>
<keyword evidence="3" id="KW-0813">Transport</keyword>
<evidence type="ECO:0000256" key="8">
    <source>
        <dbReference type="SAM" id="Phobius"/>
    </source>
</evidence>
<keyword evidence="7 8" id="KW-0472">Membrane</keyword>
<comment type="caution">
    <text evidence="9">The sequence shown here is derived from an EMBL/GenBank/DDBJ whole genome shotgun (WGS) entry which is preliminary data.</text>
</comment>
<keyword evidence="6 8" id="KW-1133">Transmembrane helix</keyword>
<dbReference type="InterPro" id="IPR040359">
    <property type="entry name" value="GDU"/>
</dbReference>
<keyword evidence="10" id="KW-1185">Reference proteome</keyword>
<evidence type="ECO:0000256" key="2">
    <source>
        <dbReference type="ARBA" id="ARBA00009977"/>
    </source>
</evidence>
<comment type="similarity">
    <text evidence="2">Belongs to the GLUTAMINE DUMPER 1 (TC 9.B.60) family.</text>
</comment>
<accession>A0ABQ9LYM3</accession>
<evidence type="ECO:0000256" key="3">
    <source>
        <dbReference type="ARBA" id="ARBA00022448"/>
    </source>
</evidence>
<evidence type="ECO:0000313" key="9">
    <source>
        <dbReference type="EMBL" id="KAJ9173119.1"/>
    </source>
</evidence>
<comment type="subcellular location">
    <subcellularLocation>
        <location evidence="1">Membrane</location>
        <topology evidence="1">Single-pass membrane protein</topology>
    </subcellularLocation>
</comment>
<evidence type="ECO:0000313" key="10">
    <source>
        <dbReference type="Proteomes" id="UP001174677"/>
    </source>
</evidence>
<evidence type="ECO:0000256" key="7">
    <source>
        <dbReference type="ARBA" id="ARBA00023136"/>
    </source>
</evidence>
<dbReference type="PANTHER" id="PTHR33228">
    <property type="entry name" value="PROTEIN GLUTAMINE DUMPER 4-RELATED"/>
    <property type="match status" value="1"/>
</dbReference>
<evidence type="ECO:0000256" key="6">
    <source>
        <dbReference type="ARBA" id="ARBA00022989"/>
    </source>
</evidence>
<name>A0ABQ9LYM3_HEVBR</name>
<sequence>MRPASNSTTGGAGAGFWHFNSPMPYLFGGLALMLGIITFALIILACSWRNSSNSATQVPEEKSVKQVDDSEPKIAVIMAGDKNPTFLAKPKPKPVSCICHNEEQV</sequence>